<keyword evidence="2" id="KW-1185">Reference proteome</keyword>
<organism evidence="1 2">
    <name type="scientific">Aquibacillus salsiterrae</name>
    <dbReference type="NCBI Taxonomy" id="2950439"/>
    <lineage>
        <taxon>Bacteria</taxon>
        <taxon>Bacillati</taxon>
        <taxon>Bacillota</taxon>
        <taxon>Bacilli</taxon>
        <taxon>Bacillales</taxon>
        <taxon>Bacillaceae</taxon>
        <taxon>Aquibacillus</taxon>
    </lineage>
</organism>
<proteinExistence type="predicted"/>
<reference evidence="1" key="1">
    <citation type="submission" date="2022-06" db="EMBL/GenBank/DDBJ databases">
        <title>Aquibacillus sp. a new bacterium isolated from soil saline samples.</title>
        <authorList>
            <person name="Galisteo C."/>
            <person name="De La Haba R."/>
            <person name="Sanchez-Porro C."/>
            <person name="Ventosa A."/>
        </authorList>
    </citation>
    <scope>NUCLEOTIDE SEQUENCE</scope>
    <source>
        <strain evidence="1">3ASR75-54</strain>
    </source>
</reference>
<dbReference type="Proteomes" id="UP001145069">
    <property type="component" value="Unassembled WGS sequence"/>
</dbReference>
<accession>A0A9X4AHW1</accession>
<gene>
    <name evidence="1" type="ORF">NC799_18150</name>
</gene>
<evidence type="ECO:0000313" key="1">
    <source>
        <dbReference type="EMBL" id="MDC3418750.1"/>
    </source>
</evidence>
<dbReference type="InterPro" id="IPR016181">
    <property type="entry name" value="Acyl_CoA_acyltransferase"/>
</dbReference>
<protein>
    <submittedName>
        <fullName evidence="1">Uncharacterized protein</fullName>
    </submittedName>
</protein>
<comment type="caution">
    <text evidence="1">The sequence shown here is derived from an EMBL/GenBank/DDBJ whole genome shotgun (WGS) entry which is preliminary data.</text>
</comment>
<dbReference type="EMBL" id="JAMQKC010000054">
    <property type="protein sequence ID" value="MDC3418750.1"/>
    <property type="molecule type" value="Genomic_DNA"/>
</dbReference>
<dbReference type="RefSeq" id="WP_272447848.1">
    <property type="nucleotide sequence ID" value="NZ_JAMQKC010000054.1"/>
</dbReference>
<sequence>MYHEFIHEFLSHEVHCRERKNKEKMMVVLELKFNVVNKQNNEVYPGAVQRLFLRDLAYINPKRWTFDWKEEISYPEHHVYKLIISGDNDIQGLISFTEVDDGEGYILVRYIESAPHNRGHNGEFRVAPVLLTYTCSKSFEKGYGGFVCIHIKLDETLIKYYESLGAVFIGNQRMILDTVASQRLIQLYLYKGV</sequence>
<dbReference type="SUPFAM" id="SSF55729">
    <property type="entry name" value="Acyl-CoA N-acyltransferases (Nat)"/>
    <property type="match status" value="1"/>
</dbReference>
<name>A0A9X4AHW1_9BACI</name>
<evidence type="ECO:0000313" key="2">
    <source>
        <dbReference type="Proteomes" id="UP001145069"/>
    </source>
</evidence>
<dbReference type="AlphaFoldDB" id="A0A9X4AHW1"/>